<proteinExistence type="predicted"/>
<feature type="domain" description="HTH tetR-type" evidence="3">
    <location>
        <begin position="6"/>
        <end position="67"/>
    </location>
</feature>
<dbReference type="RefSeq" id="WP_123665937.1">
    <property type="nucleotide sequence ID" value="NZ_RJKE01000001.1"/>
</dbReference>
<name>A0A3N1CZ58_9ACTN</name>
<dbReference type="OrthoDB" id="2356263at2"/>
<accession>A0A3N1CZ58</accession>
<feature type="DNA-binding region" description="H-T-H motif" evidence="2">
    <location>
        <begin position="30"/>
        <end position="49"/>
    </location>
</feature>
<keyword evidence="5" id="KW-1185">Reference proteome</keyword>
<evidence type="ECO:0000256" key="1">
    <source>
        <dbReference type="ARBA" id="ARBA00023125"/>
    </source>
</evidence>
<organism evidence="4 5">
    <name type="scientific">Actinocorallia herbida</name>
    <dbReference type="NCBI Taxonomy" id="58109"/>
    <lineage>
        <taxon>Bacteria</taxon>
        <taxon>Bacillati</taxon>
        <taxon>Actinomycetota</taxon>
        <taxon>Actinomycetes</taxon>
        <taxon>Streptosporangiales</taxon>
        <taxon>Thermomonosporaceae</taxon>
        <taxon>Actinocorallia</taxon>
    </lineage>
</organism>
<dbReference type="Proteomes" id="UP000272400">
    <property type="component" value="Unassembled WGS sequence"/>
</dbReference>
<dbReference type="SUPFAM" id="SSF46689">
    <property type="entry name" value="Homeodomain-like"/>
    <property type="match status" value="1"/>
</dbReference>
<dbReference type="GO" id="GO:0003677">
    <property type="term" value="F:DNA binding"/>
    <property type="evidence" value="ECO:0007669"/>
    <property type="project" value="UniProtKB-UniRule"/>
</dbReference>
<dbReference type="InterPro" id="IPR009057">
    <property type="entry name" value="Homeodomain-like_sf"/>
</dbReference>
<sequence>MARNATETRARLVQAGARLFAEQGVAAAKTRDIVWLAGQANDSAITYHFGSREGLLEAILRAGMDRMEPVRASADLAGADVRGVVAAIVEPIAAELETEEGRDFLRVVAQVSGQAGVRTREAPPFLAGTEIARQLSVLEKSLAARLPEPVALERVAALIAFLTAALADRAARPEPHLLPHAAFTADLTAMLSAALQAPPPPL</sequence>
<evidence type="ECO:0000313" key="5">
    <source>
        <dbReference type="Proteomes" id="UP000272400"/>
    </source>
</evidence>
<evidence type="ECO:0000259" key="3">
    <source>
        <dbReference type="PROSITE" id="PS50977"/>
    </source>
</evidence>
<dbReference type="InterPro" id="IPR001647">
    <property type="entry name" value="HTH_TetR"/>
</dbReference>
<keyword evidence="1 2" id="KW-0238">DNA-binding</keyword>
<dbReference type="EMBL" id="RJKE01000001">
    <property type="protein sequence ID" value="ROO86549.1"/>
    <property type="molecule type" value="Genomic_DNA"/>
</dbReference>
<evidence type="ECO:0000313" key="4">
    <source>
        <dbReference type="EMBL" id="ROO86549.1"/>
    </source>
</evidence>
<gene>
    <name evidence="4" type="ORF">EDD29_4122</name>
</gene>
<protein>
    <submittedName>
        <fullName evidence="4">TetR family transcriptional regulator</fullName>
    </submittedName>
</protein>
<dbReference type="AlphaFoldDB" id="A0A3N1CZ58"/>
<dbReference type="Pfam" id="PF00440">
    <property type="entry name" value="TetR_N"/>
    <property type="match status" value="1"/>
</dbReference>
<dbReference type="PROSITE" id="PS50977">
    <property type="entry name" value="HTH_TETR_2"/>
    <property type="match status" value="1"/>
</dbReference>
<evidence type="ECO:0000256" key="2">
    <source>
        <dbReference type="PROSITE-ProRule" id="PRU00335"/>
    </source>
</evidence>
<comment type="caution">
    <text evidence="4">The sequence shown here is derived from an EMBL/GenBank/DDBJ whole genome shotgun (WGS) entry which is preliminary data.</text>
</comment>
<reference evidence="4 5" key="1">
    <citation type="submission" date="2018-11" db="EMBL/GenBank/DDBJ databases">
        <title>Sequencing the genomes of 1000 actinobacteria strains.</title>
        <authorList>
            <person name="Klenk H.-P."/>
        </authorList>
    </citation>
    <scope>NUCLEOTIDE SEQUENCE [LARGE SCALE GENOMIC DNA]</scope>
    <source>
        <strain evidence="4 5">DSM 44254</strain>
    </source>
</reference>
<dbReference type="Gene3D" id="1.10.357.10">
    <property type="entry name" value="Tetracycline Repressor, domain 2"/>
    <property type="match status" value="1"/>
</dbReference>